<evidence type="ECO:0000256" key="1">
    <source>
        <dbReference type="ARBA" id="ARBA00022723"/>
    </source>
</evidence>
<dbReference type="AlphaFoldDB" id="A0AAE2SBN4"/>
<reference evidence="3" key="1">
    <citation type="submission" date="2021-01" db="EMBL/GenBank/DDBJ databases">
        <title>Modified the classification status of verrucomicrobia.</title>
        <authorList>
            <person name="Feng X."/>
        </authorList>
    </citation>
    <scope>NUCLEOTIDE SEQUENCE</scope>
    <source>
        <strain evidence="3">5K15</strain>
    </source>
</reference>
<dbReference type="GO" id="GO:0006749">
    <property type="term" value="P:glutathione metabolic process"/>
    <property type="evidence" value="ECO:0007669"/>
    <property type="project" value="InterPro"/>
</dbReference>
<dbReference type="Proteomes" id="UP000634206">
    <property type="component" value="Unassembled WGS sequence"/>
</dbReference>
<keyword evidence="1" id="KW-0479">Metal-binding</keyword>
<dbReference type="GO" id="GO:0070813">
    <property type="term" value="P:hydrogen sulfide metabolic process"/>
    <property type="evidence" value="ECO:0007669"/>
    <property type="project" value="TreeGrafter"/>
</dbReference>
<keyword evidence="4" id="KW-1185">Reference proteome</keyword>
<dbReference type="CDD" id="cd00158">
    <property type="entry name" value="RHOD"/>
    <property type="match status" value="1"/>
</dbReference>
<comment type="caution">
    <text evidence="3">The sequence shown here is derived from an EMBL/GenBank/DDBJ whole genome shotgun (WGS) entry which is preliminary data.</text>
</comment>
<dbReference type="InterPro" id="IPR036866">
    <property type="entry name" value="RibonucZ/Hydroxyglut_hydro"/>
</dbReference>
<evidence type="ECO:0000313" key="3">
    <source>
        <dbReference type="EMBL" id="MBK1855200.1"/>
    </source>
</evidence>
<dbReference type="SUPFAM" id="SSF56281">
    <property type="entry name" value="Metallo-hydrolase/oxidoreductase"/>
    <property type="match status" value="1"/>
</dbReference>
<protein>
    <submittedName>
        <fullName evidence="3">MBL fold metallo-hydrolase</fullName>
    </submittedName>
</protein>
<dbReference type="PANTHER" id="PTHR43084">
    <property type="entry name" value="PERSULFIDE DIOXYGENASE ETHE1"/>
    <property type="match status" value="1"/>
</dbReference>
<dbReference type="Pfam" id="PF00753">
    <property type="entry name" value="Lactamase_B"/>
    <property type="match status" value="1"/>
</dbReference>
<dbReference type="PANTHER" id="PTHR43084:SF1">
    <property type="entry name" value="PERSULFIDE DIOXYGENASE ETHE1, MITOCHONDRIAL"/>
    <property type="match status" value="1"/>
</dbReference>
<dbReference type="PROSITE" id="PS50206">
    <property type="entry name" value="RHODANESE_3"/>
    <property type="match status" value="2"/>
</dbReference>
<dbReference type="InterPro" id="IPR044528">
    <property type="entry name" value="POD-like_MBL-fold"/>
</dbReference>
<feature type="domain" description="Rhodanese" evidence="2">
    <location>
        <begin position="378"/>
        <end position="466"/>
    </location>
</feature>
<sequence>MATLFETIRTEGIAELSYLLGDDGKGIAAVIDPTPDVEKYIALVREKNLVITHIFETHIHADLVSGARELAVRTGTAKIYLSVEKDAEYGFDHEPIRDGDTFSFGDTQVTVRHTPGHTPEHVSYEMASSDHPDLPWGVLSGDSLFVGSAGRPDLLGEDETDELTQDLFHTLTDYYKKLPDGTIVYPAHGHGSPCGADIGDRIRSTVGYEKETNPFLQYDDFEEFKDFVLSGTPPTPTYYPRMKRINAEGPEVLGALPKVKALTPAEFEKVKDGKVQLIDTRDMLAFGDGSIEGSLNIGSSPMMSVWAGWLLDPDTPILLVPESDGEVETLVKRFLRTGYKEFAGYLAGGISAWIQAGKKIQQRGSTSVHELQSLIEKLPDEIQIVDVRTPSEWEAGHIPEAVHLFLPEIEEKADQLDRSKPTFTYCASGYRASIAASLLLKLGFENVHNVPGSWKAWKASDLEVSENGSAT</sequence>
<dbReference type="GO" id="GO:0046872">
    <property type="term" value="F:metal ion binding"/>
    <property type="evidence" value="ECO:0007669"/>
    <property type="project" value="UniProtKB-KW"/>
</dbReference>
<evidence type="ECO:0000259" key="2">
    <source>
        <dbReference type="PROSITE" id="PS50206"/>
    </source>
</evidence>
<organism evidence="3 4">
    <name type="scientific">Oceaniferula flava</name>
    <dbReference type="NCBI Taxonomy" id="2800421"/>
    <lineage>
        <taxon>Bacteria</taxon>
        <taxon>Pseudomonadati</taxon>
        <taxon>Verrucomicrobiota</taxon>
        <taxon>Verrucomicrobiia</taxon>
        <taxon>Verrucomicrobiales</taxon>
        <taxon>Verrucomicrobiaceae</taxon>
        <taxon>Oceaniferula</taxon>
    </lineage>
</organism>
<dbReference type="InterPro" id="IPR051682">
    <property type="entry name" value="Mito_Persulfide_Diox"/>
</dbReference>
<dbReference type="Gene3D" id="3.60.15.10">
    <property type="entry name" value="Ribonuclease Z/Hydroxyacylglutathione hydrolase-like"/>
    <property type="match status" value="1"/>
</dbReference>
<accession>A0AAE2SBN4</accession>
<dbReference type="InterPro" id="IPR001279">
    <property type="entry name" value="Metallo-B-lactamas"/>
</dbReference>
<dbReference type="Pfam" id="PF00581">
    <property type="entry name" value="Rhodanese"/>
    <property type="match status" value="2"/>
</dbReference>
<dbReference type="SMART" id="SM00849">
    <property type="entry name" value="Lactamase_B"/>
    <property type="match status" value="1"/>
</dbReference>
<dbReference type="EMBL" id="JAENIG010000005">
    <property type="protein sequence ID" value="MBK1855200.1"/>
    <property type="molecule type" value="Genomic_DNA"/>
</dbReference>
<dbReference type="GO" id="GO:0050313">
    <property type="term" value="F:sulfur dioxygenase activity"/>
    <property type="evidence" value="ECO:0007669"/>
    <property type="project" value="InterPro"/>
</dbReference>
<gene>
    <name evidence="3" type="ORF">JIN83_09545</name>
</gene>
<dbReference type="CDD" id="cd07724">
    <property type="entry name" value="POD-like_MBL-fold"/>
    <property type="match status" value="1"/>
</dbReference>
<dbReference type="SUPFAM" id="SSF52821">
    <property type="entry name" value="Rhodanese/Cell cycle control phosphatase"/>
    <property type="match status" value="2"/>
</dbReference>
<dbReference type="FunFam" id="3.60.15.10:FF:000030">
    <property type="entry name" value="Metallo-beta-lactamase family protein"/>
    <property type="match status" value="1"/>
</dbReference>
<dbReference type="InterPro" id="IPR036873">
    <property type="entry name" value="Rhodanese-like_dom_sf"/>
</dbReference>
<name>A0AAE2SBN4_9BACT</name>
<proteinExistence type="predicted"/>
<dbReference type="SMART" id="SM00450">
    <property type="entry name" value="RHOD"/>
    <property type="match status" value="2"/>
</dbReference>
<dbReference type="Gene3D" id="3.40.250.10">
    <property type="entry name" value="Rhodanese-like domain"/>
    <property type="match status" value="2"/>
</dbReference>
<dbReference type="InterPro" id="IPR001763">
    <property type="entry name" value="Rhodanese-like_dom"/>
</dbReference>
<feature type="domain" description="Rhodanese" evidence="2">
    <location>
        <begin position="271"/>
        <end position="362"/>
    </location>
</feature>
<evidence type="ECO:0000313" key="4">
    <source>
        <dbReference type="Proteomes" id="UP000634206"/>
    </source>
</evidence>
<dbReference type="RefSeq" id="WP_309489813.1">
    <property type="nucleotide sequence ID" value="NZ_JAENIG010000005.1"/>
</dbReference>